<dbReference type="EMBL" id="CP146022">
    <property type="protein sequence ID" value="WWQ65790.1"/>
    <property type="molecule type" value="Genomic_DNA"/>
</dbReference>
<accession>A0ACD5AFH0</accession>
<evidence type="ECO:0000313" key="1">
    <source>
        <dbReference type="EMBL" id="WWQ65790.1"/>
    </source>
</evidence>
<proteinExistence type="predicted"/>
<keyword evidence="2" id="KW-1185">Reference proteome</keyword>
<evidence type="ECO:0000313" key="2">
    <source>
        <dbReference type="Proteomes" id="UP001432251"/>
    </source>
</evidence>
<sequence>MSDDTAEQAPRPQVADPELLAEERALVARAVDGDKGALEDVVRRLQDPLYRLALRMTWRPADAEDAAQEILIRVVTRLATWRAEARLLTWAYRVGVNYLLNLKRRTPQEAAGLSLDAFGEDLVAGLAPQDYAGPDAELLAREVRLTCTQAMLQCLERGERVAYVLAEVFGLPSADAAWVLDVSPASYRKRLERARTRLRSFMDATCGLADPKAPCRCARRVAPAVASGRVDPRRPALATHPVTPGGRDLSQASAQMGRLHDAATVLRSHPDYAAPRARTDAIVALLDSGRFPLLTGPGE</sequence>
<reference evidence="1" key="1">
    <citation type="journal article" date="2025" name="Int. J. Syst. Evol. Microbiol.">
        <title>Streptomyces citrinus sp. nov., with yellow diffusible pigment.</title>
        <authorList>
            <person name="He Y."/>
            <person name="Yang E."/>
            <person name="Xu J."/>
            <person name="Sun Y."/>
            <person name="Sun L."/>
        </authorList>
    </citation>
    <scope>NUCLEOTIDE SEQUENCE</scope>
    <source>
        <strain evidence="1">Q6</strain>
    </source>
</reference>
<dbReference type="Proteomes" id="UP001432251">
    <property type="component" value="Chromosome"/>
</dbReference>
<protein>
    <submittedName>
        <fullName evidence="1">RNA polymerase sigma factor</fullName>
    </submittedName>
</protein>
<gene>
    <name evidence="1" type="ORF">V2W30_22355</name>
</gene>
<organism evidence="1 2">
    <name type="scientific">Streptomyces citrinus</name>
    <dbReference type="NCBI Taxonomy" id="3118173"/>
    <lineage>
        <taxon>Bacteria</taxon>
        <taxon>Bacillati</taxon>
        <taxon>Actinomycetota</taxon>
        <taxon>Actinomycetes</taxon>
        <taxon>Kitasatosporales</taxon>
        <taxon>Streptomycetaceae</taxon>
        <taxon>Streptomyces</taxon>
    </lineage>
</organism>
<name>A0ACD5AFH0_9ACTN</name>